<reference evidence="1" key="2">
    <citation type="journal article" date="2021" name="Microbiome">
        <title>Successional dynamics and alternative stable states in a saline activated sludge microbial community over 9 years.</title>
        <authorList>
            <person name="Wang Y."/>
            <person name="Ye J."/>
            <person name="Ju F."/>
            <person name="Liu L."/>
            <person name="Boyd J.A."/>
            <person name="Deng Y."/>
            <person name="Parks D.H."/>
            <person name="Jiang X."/>
            <person name="Yin X."/>
            <person name="Woodcroft B.J."/>
            <person name="Tyson G.W."/>
            <person name="Hugenholtz P."/>
            <person name="Polz M.F."/>
            <person name="Zhang T."/>
        </authorList>
    </citation>
    <scope>NUCLEOTIDE SEQUENCE</scope>
    <source>
        <strain evidence="1">HKST-UBA03</strain>
    </source>
</reference>
<dbReference type="AlphaFoldDB" id="A0A955RQY9"/>
<reference evidence="1" key="1">
    <citation type="submission" date="2020-04" db="EMBL/GenBank/DDBJ databases">
        <authorList>
            <person name="Zhang T."/>
        </authorList>
    </citation>
    <scope>NUCLEOTIDE SEQUENCE</scope>
    <source>
        <strain evidence="1">HKST-UBA03</strain>
    </source>
</reference>
<gene>
    <name evidence="1" type="ORF">KC614_01940</name>
</gene>
<sequence>MPSSYVFWTTAPGQLRGLGWIDRTYVYEIVGGDNLSQRLAAARTTPKDPEDLIVVIADRQVDDELVHTTLIVDRDDQDCGRVFIVRRRKEY</sequence>
<organism evidence="1 2">
    <name type="scientific">candidate division WWE3 bacterium</name>
    <dbReference type="NCBI Taxonomy" id="2053526"/>
    <lineage>
        <taxon>Bacteria</taxon>
        <taxon>Katanobacteria</taxon>
    </lineage>
</organism>
<proteinExistence type="predicted"/>
<dbReference type="Proteomes" id="UP000751518">
    <property type="component" value="Unassembled WGS sequence"/>
</dbReference>
<dbReference type="EMBL" id="JAGQKZ010000011">
    <property type="protein sequence ID" value="MCA9391944.1"/>
    <property type="molecule type" value="Genomic_DNA"/>
</dbReference>
<protein>
    <submittedName>
        <fullName evidence="1">Uncharacterized protein</fullName>
    </submittedName>
</protein>
<name>A0A955RQY9_UNCKA</name>
<evidence type="ECO:0000313" key="2">
    <source>
        <dbReference type="Proteomes" id="UP000751518"/>
    </source>
</evidence>
<comment type="caution">
    <text evidence="1">The sequence shown here is derived from an EMBL/GenBank/DDBJ whole genome shotgun (WGS) entry which is preliminary data.</text>
</comment>
<accession>A0A955RQY9</accession>
<evidence type="ECO:0000313" key="1">
    <source>
        <dbReference type="EMBL" id="MCA9391944.1"/>
    </source>
</evidence>